<dbReference type="EMBL" id="CP091511">
    <property type="protein sequence ID" value="UOO89563.1"/>
    <property type="molecule type" value="Genomic_DNA"/>
</dbReference>
<accession>A0ABY4DZW5</accession>
<reference evidence="1 3" key="2">
    <citation type="journal article" date="2022" name="Res Sq">
        <title>Evolution of multicellular longitudinally dividing oral cavity symbionts (Neisseriaceae).</title>
        <authorList>
            <person name="Nyongesa S."/>
            <person name="Weber P."/>
            <person name="Bernet E."/>
            <person name="Pullido F."/>
            <person name="Nieckarz M."/>
            <person name="Delaby M."/>
            <person name="Nieves C."/>
            <person name="Viehboeck T."/>
            <person name="Krause N."/>
            <person name="Rivera-Millot A."/>
            <person name="Nakamura A."/>
            <person name="Vischer N."/>
            <person name="VanNieuwenhze M."/>
            <person name="Brun Y."/>
            <person name="Cava F."/>
            <person name="Bulgheresi S."/>
            <person name="Veyrier F."/>
        </authorList>
    </citation>
    <scope>NUCLEOTIDE SEQUENCE [LARGE SCALE GENOMIC DNA]</scope>
    <source>
        <strain evidence="1 3">SN4</strain>
    </source>
</reference>
<dbReference type="RefSeq" id="WP_058357248.1">
    <property type="nucleotide sequence ID" value="NZ_CABKVG010000010.1"/>
</dbReference>
<evidence type="ECO:0008006" key="4">
    <source>
        <dbReference type="Google" id="ProtNLM"/>
    </source>
</evidence>
<organism evidence="1 3">
    <name type="scientific">Vitreoscilla massiliensis</name>
    <dbReference type="NCBI Taxonomy" id="1689272"/>
    <lineage>
        <taxon>Bacteria</taxon>
        <taxon>Pseudomonadati</taxon>
        <taxon>Pseudomonadota</taxon>
        <taxon>Betaproteobacteria</taxon>
        <taxon>Neisseriales</taxon>
        <taxon>Neisseriaceae</taxon>
        <taxon>Vitreoscilla</taxon>
    </lineage>
</organism>
<keyword evidence="3" id="KW-1185">Reference proteome</keyword>
<dbReference type="EMBL" id="CP091511">
    <property type="protein sequence ID" value="UOO89081.1"/>
    <property type="molecule type" value="Genomic_DNA"/>
</dbReference>
<evidence type="ECO:0000313" key="2">
    <source>
        <dbReference type="EMBL" id="UOO89563.1"/>
    </source>
</evidence>
<evidence type="ECO:0000313" key="3">
    <source>
        <dbReference type="Proteomes" id="UP000832011"/>
    </source>
</evidence>
<gene>
    <name evidence="2" type="ORF">LVJ82_00845</name>
    <name evidence="1" type="ORF">LVJ82_16815</name>
</gene>
<reference evidence="1" key="1">
    <citation type="submission" date="2021-12" db="EMBL/GenBank/DDBJ databases">
        <authorList>
            <person name="Veyrier F.J."/>
        </authorList>
    </citation>
    <scope>NUCLEOTIDE SEQUENCE</scope>
    <source>
        <strain evidence="1">SN4</strain>
    </source>
</reference>
<proteinExistence type="predicted"/>
<evidence type="ECO:0000313" key="1">
    <source>
        <dbReference type="EMBL" id="UOO89081.1"/>
    </source>
</evidence>
<name>A0ABY4DZW5_9NEIS</name>
<sequence>MIPSEVKETLLCALQTELNLIEESKKVFELDEFDLQTLADVKRAREWLEQQEVEPCQTQPE</sequence>
<dbReference type="Proteomes" id="UP000832011">
    <property type="component" value="Chromosome"/>
</dbReference>
<protein>
    <recommendedName>
        <fullName evidence="4">Acyl carrier protein</fullName>
    </recommendedName>
</protein>